<protein>
    <submittedName>
        <fullName evidence="1">Uncharacterized protein</fullName>
    </submittedName>
</protein>
<dbReference type="RefSeq" id="WP_154362008.1">
    <property type="nucleotide sequence ID" value="NZ_WKJM01000003.1"/>
</dbReference>
<proteinExistence type="predicted"/>
<name>A0A6L5QD89_9BURK</name>
<gene>
    <name evidence="1" type="ORF">GJ697_05325</name>
</gene>
<reference evidence="1 2" key="1">
    <citation type="submission" date="2019-11" db="EMBL/GenBank/DDBJ databases">
        <title>Novel species isolated from a subtropical stream in China.</title>
        <authorList>
            <person name="Lu H."/>
        </authorList>
    </citation>
    <scope>NUCLEOTIDE SEQUENCE [LARGE SCALE GENOMIC DNA]</scope>
    <source>
        <strain evidence="1 2">FT25W</strain>
    </source>
</reference>
<evidence type="ECO:0000313" key="1">
    <source>
        <dbReference type="EMBL" id="MRX07252.1"/>
    </source>
</evidence>
<comment type="caution">
    <text evidence="1">The sequence shown here is derived from an EMBL/GenBank/DDBJ whole genome shotgun (WGS) entry which is preliminary data.</text>
</comment>
<accession>A0A6L5QD89</accession>
<dbReference type="Proteomes" id="UP000481037">
    <property type="component" value="Unassembled WGS sequence"/>
</dbReference>
<organism evidence="1 2">
    <name type="scientific">Duganella alba</name>
    <dbReference type="NCBI Taxonomy" id="2666081"/>
    <lineage>
        <taxon>Bacteria</taxon>
        <taxon>Pseudomonadati</taxon>
        <taxon>Pseudomonadota</taxon>
        <taxon>Betaproteobacteria</taxon>
        <taxon>Burkholderiales</taxon>
        <taxon>Oxalobacteraceae</taxon>
        <taxon>Telluria group</taxon>
        <taxon>Duganella</taxon>
    </lineage>
</organism>
<dbReference type="AlphaFoldDB" id="A0A6L5QD89"/>
<keyword evidence="2" id="KW-1185">Reference proteome</keyword>
<evidence type="ECO:0000313" key="2">
    <source>
        <dbReference type="Proteomes" id="UP000481037"/>
    </source>
</evidence>
<sequence>MDMTNLYLLIFPASGLIKVGKADDVHVRIQTLQRTWGAVDYAASYYLRVPKKKIFNLEKALQCFLEQHAASFTDGDGKTELFSIAALQPALEHLRLFCSTNPEAYQLVCGIPYQLLPTPQAKKRRRQRDRLLLKSRAMVGTVSELTEKFGRINRLLTILYRRQSRIPFEYGADDNGICFRVRSSVFAESERGGRQQLMNYFSFRFEDLNSFGFQNCCRMISEGGVTQFMIDYPTPISPHLAGLVSYFMDQTRQFLNRLPQRSAAATTPIAPIDENGFWRRFSGE</sequence>
<dbReference type="EMBL" id="WKJM01000003">
    <property type="protein sequence ID" value="MRX07252.1"/>
    <property type="molecule type" value="Genomic_DNA"/>
</dbReference>